<organism evidence="2 3">
    <name type="scientific">Musa troglodytarum</name>
    <name type="common">fe'i banana</name>
    <dbReference type="NCBI Taxonomy" id="320322"/>
    <lineage>
        <taxon>Eukaryota</taxon>
        <taxon>Viridiplantae</taxon>
        <taxon>Streptophyta</taxon>
        <taxon>Embryophyta</taxon>
        <taxon>Tracheophyta</taxon>
        <taxon>Spermatophyta</taxon>
        <taxon>Magnoliopsida</taxon>
        <taxon>Liliopsida</taxon>
        <taxon>Zingiberales</taxon>
        <taxon>Musaceae</taxon>
        <taxon>Musa</taxon>
    </lineage>
</organism>
<dbReference type="AlphaFoldDB" id="A0A9E7ED68"/>
<name>A0A9E7ED68_9LILI</name>
<accession>A0A9E7ED68</accession>
<protein>
    <submittedName>
        <fullName evidence="2">PPR repeat</fullName>
    </submittedName>
</protein>
<dbReference type="PANTHER" id="PTHR47874:SF1">
    <property type="entry name" value="OS05G0407900 PROTEIN"/>
    <property type="match status" value="1"/>
</dbReference>
<evidence type="ECO:0000313" key="2">
    <source>
        <dbReference type="EMBL" id="URD75069.1"/>
    </source>
</evidence>
<comment type="similarity">
    <text evidence="1">Belongs to the PPR family. P subfamily.</text>
</comment>
<reference evidence="2" key="1">
    <citation type="submission" date="2022-05" db="EMBL/GenBank/DDBJ databases">
        <title>The Musa troglodytarum L. genome provides insights into the mechanism of non-climacteric behaviour and enrichment of carotenoids.</title>
        <authorList>
            <person name="Wang J."/>
        </authorList>
    </citation>
    <scope>NUCLEOTIDE SEQUENCE</scope>
    <source>
        <tissue evidence="2">Leaf</tissue>
    </source>
</reference>
<sequence>MVMYGQQNRLEEMHGVLDEMENFRFSRTRKTFLIMYKAYYNTGRRPEAAMVQELGLKRCFLVTFKLTYTT</sequence>
<dbReference type="Proteomes" id="UP001055439">
    <property type="component" value="Chromosome 1"/>
</dbReference>
<keyword evidence="3" id="KW-1185">Reference proteome</keyword>
<evidence type="ECO:0000256" key="1">
    <source>
        <dbReference type="ARBA" id="ARBA00007626"/>
    </source>
</evidence>
<dbReference type="PANTHER" id="PTHR47874">
    <property type="entry name" value="EXPRESSED PROTEIN"/>
    <property type="match status" value="1"/>
</dbReference>
<evidence type="ECO:0000313" key="3">
    <source>
        <dbReference type="Proteomes" id="UP001055439"/>
    </source>
</evidence>
<gene>
    <name evidence="2" type="ORF">MUK42_35788</name>
</gene>
<proteinExistence type="inferred from homology"/>
<dbReference type="InterPro" id="IPR044179">
    <property type="entry name" value="PPR5-like"/>
</dbReference>
<dbReference type="EMBL" id="CP097502">
    <property type="protein sequence ID" value="URD75069.1"/>
    <property type="molecule type" value="Genomic_DNA"/>
</dbReference>
<dbReference type="GO" id="GO:0003729">
    <property type="term" value="F:mRNA binding"/>
    <property type="evidence" value="ECO:0007669"/>
    <property type="project" value="InterPro"/>
</dbReference>